<keyword evidence="3" id="KW-1185">Reference proteome</keyword>
<accession>A0A5N3PA15</accession>
<proteinExistence type="predicted"/>
<feature type="chain" id="PRO_5024376246" description="DUF4189 domain-containing protein" evidence="1">
    <location>
        <begin position="23"/>
        <end position="116"/>
    </location>
</feature>
<dbReference type="EMBL" id="VCMV01000020">
    <property type="protein sequence ID" value="KAB0266592.1"/>
    <property type="molecule type" value="Genomic_DNA"/>
</dbReference>
<comment type="caution">
    <text evidence="2">The sequence shown here is derived from an EMBL/GenBank/DDBJ whole genome shotgun (WGS) entry which is preliminary data.</text>
</comment>
<evidence type="ECO:0008006" key="4">
    <source>
        <dbReference type="Google" id="ProtNLM"/>
    </source>
</evidence>
<dbReference type="Proteomes" id="UP000325684">
    <property type="component" value="Unassembled WGS sequence"/>
</dbReference>
<evidence type="ECO:0000313" key="3">
    <source>
        <dbReference type="Proteomes" id="UP000325684"/>
    </source>
</evidence>
<organism evidence="2 3">
    <name type="scientific">Microvirga brassicacearum</name>
    <dbReference type="NCBI Taxonomy" id="2580413"/>
    <lineage>
        <taxon>Bacteria</taxon>
        <taxon>Pseudomonadati</taxon>
        <taxon>Pseudomonadota</taxon>
        <taxon>Alphaproteobacteria</taxon>
        <taxon>Hyphomicrobiales</taxon>
        <taxon>Methylobacteriaceae</taxon>
        <taxon>Microvirga</taxon>
    </lineage>
</organism>
<evidence type="ECO:0000256" key="1">
    <source>
        <dbReference type="SAM" id="SignalP"/>
    </source>
</evidence>
<gene>
    <name evidence="2" type="ORF">FEZ63_13215</name>
</gene>
<reference evidence="2 3" key="1">
    <citation type="journal article" date="2019" name="Microorganisms">
        <title>Genome Insights into the Novel Species Microvirga brassicacearum, a Rapeseed Endophyte with Biotechnological Potential.</title>
        <authorList>
            <person name="Jimenez-Gomez A."/>
            <person name="Saati-Santamaria Z."/>
            <person name="Igual J.M."/>
            <person name="Rivas R."/>
            <person name="Mateos P.F."/>
            <person name="Garcia-Fraile P."/>
        </authorList>
    </citation>
    <scope>NUCLEOTIDE SEQUENCE [LARGE SCALE GENOMIC DNA]</scope>
    <source>
        <strain evidence="2 3">CDVBN77</strain>
    </source>
</reference>
<dbReference type="RefSeq" id="WP_150945159.1">
    <property type="nucleotide sequence ID" value="NZ_VCMV01000020.1"/>
</dbReference>
<protein>
    <recommendedName>
        <fullName evidence="4">DUF4189 domain-containing protein</fullName>
    </recommendedName>
</protein>
<name>A0A5N3PA15_9HYPH</name>
<dbReference type="OrthoDB" id="7726273at2"/>
<feature type="signal peptide" evidence="1">
    <location>
        <begin position="1"/>
        <end position="22"/>
    </location>
</feature>
<keyword evidence="1" id="KW-0732">Signal</keyword>
<dbReference type="AlphaFoldDB" id="A0A5N3PA15"/>
<sequence length="116" mass="12236">MSRPSKLIAALLALLASSIASGFSVAIAQDSQSQSWSEVKCARYTKGWSDALARRGTRGLGPEFLAAHEVFLASGCTARANVCPRSTEELDLANIMVVVAMNAGTASTFPPFACRK</sequence>
<evidence type="ECO:0000313" key="2">
    <source>
        <dbReference type="EMBL" id="KAB0266592.1"/>
    </source>
</evidence>